<dbReference type="InterPro" id="IPR016040">
    <property type="entry name" value="NAD(P)-bd_dom"/>
</dbReference>
<dbReference type="Gene3D" id="3.90.25.10">
    <property type="entry name" value="UDP-galactose 4-epimerase, domain 1"/>
    <property type="match status" value="1"/>
</dbReference>
<sequence length="290" mass="30494">MIVVTGATGQLGRLIVEKLVAQVPASRVAVSVRDVRKAEDLATRGVRVRPGDFAAPAGLVHAFEGASQVLLVSSNARAYGGDTLAQHRSAIDAARSAGVRRIVYTSHMAASHSSAFPPMLDHAATEQMLRESGLQWTALRNGFYATSALALLAKGLETGLFEAPADGKISWTSHADLAEAAAVILANEGPYEGPTPPLTAAQALDFEALCGIASDLLGRPLRRSIVSEDGMRARLDAAGMPPHAVAISLGLYRASREGEFAAVDPTLQKLLGRAPTSMREVIARQWGRAA</sequence>
<evidence type="ECO:0000259" key="1">
    <source>
        <dbReference type="Pfam" id="PF13460"/>
    </source>
</evidence>
<gene>
    <name evidence="2" type="ORF">POL68_39675</name>
</gene>
<dbReference type="EMBL" id="JAQNDM010000002">
    <property type="protein sequence ID" value="MDC0714636.1"/>
    <property type="molecule type" value="Genomic_DNA"/>
</dbReference>
<dbReference type="CDD" id="cd05269">
    <property type="entry name" value="TMR_SDR_a"/>
    <property type="match status" value="1"/>
</dbReference>
<organism evidence="2 3">
    <name type="scientific">Stigmatella ashevillensis</name>
    <dbReference type="NCBI Taxonomy" id="2995309"/>
    <lineage>
        <taxon>Bacteria</taxon>
        <taxon>Pseudomonadati</taxon>
        <taxon>Myxococcota</taxon>
        <taxon>Myxococcia</taxon>
        <taxon>Myxococcales</taxon>
        <taxon>Cystobacterineae</taxon>
        <taxon>Archangiaceae</taxon>
        <taxon>Stigmatella</taxon>
    </lineage>
</organism>
<dbReference type="PANTHER" id="PTHR47129">
    <property type="entry name" value="QUINONE OXIDOREDUCTASE 2"/>
    <property type="match status" value="1"/>
</dbReference>
<dbReference type="Gene3D" id="3.40.50.720">
    <property type="entry name" value="NAD(P)-binding Rossmann-like Domain"/>
    <property type="match status" value="1"/>
</dbReference>
<comment type="caution">
    <text evidence="2">The sequence shown here is derived from an EMBL/GenBank/DDBJ whole genome shotgun (WGS) entry which is preliminary data.</text>
</comment>
<protein>
    <submittedName>
        <fullName evidence="2">SDR family oxidoreductase</fullName>
    </submittedName>
</protein>
<keyword evidence="3" id="KW-1185">Reference proteome</keyword>
<dbReference type="Proteomes" id="UP001221838">
    <property type="component" value="Unassembled WGS sequence"/>
</dbReference>
<dbReference type="InterPro" id="IPR036291">
    <property type="entry name" value="NAD(P)-bd_dom_sf"/>
</dbReference>
<dbReference type="InterPro" id="IPR052718">
    <property type="entry name" value="NmrA-type_oxidoreductase"/>
</dbReference>
<feature type="domain" description="NAD(P)-binding" evidence="1">
    <location>
        <begin position="6"/>
        <end position="186"/>
    </location>
</feature>
<reference evidence="2 3" key="1">
    <citation type="submission" date="2022-11" db="EMBL/GenBank/DDBJ databases">
        <title>Minimal conservation of predation-associated metabolite biosynthetic gene clusters underscores biosynthetic potential of Myxococcota including descriptions for ten novel species: Archangium lansinium sp. nov., Myxococcus landrumus sp. nov., Nannocystis bai.</title>
        <authorList>
            <person name="Ahearne A."/>
            <person name="Stevens C."/>
            <person name="Dowd S."/>
        </authorList>
    </citation>
    <scope>NUCLEOTIDE SEQUENCE [LARGE SCALE GENOMIC DNA]</scope>
    <source>
        <strain evidence="2 3">NCWAL01</strain>
    </source>
</reference>
<dbReference type="SUPFAM" id="SSF51735">
    <property type="entry name" value="NAD(P)-binding Rossmann-fold domains"/>
    <property type="match status" value="1"/>
</dbReference>
<proteinExistence type="predicted"/>
<name>A0ABT5DM80_9BACT</name>
<dbReference type="RefSeq" id="WP_272145326.1">
    <property type="nucleotide sequence ID" value="NZ_JAQNDM010000002.1"/>
</dbReference>
<dbReference type="PANTHER" id="PTHR47129:SF1">
    <property type="entry name" value="NMRA-LIKE DOMAIN-CONTAINING PROTEIN"/>
    <property type="match status" value="1"/>
</dbReference>
<accession>A0ABT5DM80</accession>
<dbReference type="Pfam" id="PF13460">
    <property type="entry name" value="NAD_binding_10"/>
    <property type="match status" value="1"/>
</dbReference>
<evidence type="ECO:0000313" key="3">
    <source>
        <dbReference type="Proteomes" id="UP001221838"/>
    </source>
</evidence>
<evidence type="ECO:0000313" key="2">
    <source>
        <dbReference type="EMBL" id="MDC0714636.1"/>
    </source>
</evidence>